<dbReference type="Pfam" id="PF13091">
    <property type="entry name" value="PLDc_2"/>
    <property type="match status" value="1"/>
</dbReference>
<dbReference type="PANTHER" id="PTHR43856:SF1">
    <property type="entry name" value="MITOCHONDRIAL CARDIOLIPIN HYDROLASE"/>
    <property type="match status" value="1"/>
</dbReference>
<gene>
    <name evidence="8" type="ORF">A3770_15p75310</name>
</gene>
<evidence type="ECO:0000256" key="4">
    <source>
        <dbReference type="ARBA" id="ARBA00038012"/>
    </source>
</evidence>
<evidence type="ECO:0000256" key="3">
    <source>
        <dbReference type="ARBA" id="ARBA00023098"/>
    </source>
</evidence>
<dbReference type="AlphaFoldDB" id="A0A5B8MWU2"/>
<keyword evidence="9" id="KW-1185">Reference proteome</keyword>
<keyword evidence="3" id="KW-0443">Lipid metabolism</keyword>
<keyword evidence="1" id="KW-0378">Hydrolase</keyword>
<evidence type="ECO:0000259" key="7">
    <source>
        <dbReference type="PROSITE" id="PS50035"/>
    </source>
</evidence>
<sequence>MAETRCFCKFQTFAVFCAVLALSTSNVVASVRVAAKGGVDLPGLHAQASVLPSSASLDGGDGLGYWLSTEVSPKWLLAKCFSVAKTNITASVYKFSDKSIYEALQSAVDMNPELGVTLIVNDETLDHDGKEWLEHLNKSDRADIKLWKDIKDSGFDKLHAKFVICDDFVVLGSANWSENSCSGSNMEISVAGTSAFAARELEAAFQKLWANEHASSL</sequence>
<feature type="chain" id="PRO_5022704681" description="Mitochondrial cardiolipin hydrolase" evidence="6">
    <location>
        <begin position="30"/>
        <end position="217"/>
    </location>
</feature>
<reference evidence="8 9" key="1">
    <citation type="submission" date="2018-07" db="EMBL/GenBank/DDBJ databases">
        <title>The complete nuclear genome of the prasinophyte Chloropicon primus (CCMP1205).</title>
        <authorList>
            <person name="Pombert J.-F."/>
            <person name="Otis C."/>
            <person name="Turmel M."/>
            <person name="Lemieux C."/>
        </authorList>
    </citation>
    <scope>NUCLEOTIDE SEQUENCE [LARGE SCALE GENOMIC DNA]</scope>
    <source>
        <strain evidence="8 9">CCMP1205</strain>
    </source>
</reference>
<dbReference type="Proteomes" id="UP000316726">
    <property type="component" value="Chromosome 15"/>
</dbReference>
<dbReference type="SUPFAM" id="SSF56024">
    <property type="entry name" value="Phospholipase D/nuclease"/>
    <property type="match status" value="1"/>
</dbReference>
<evidence type="ECO:0000313" key="9">
    <source>
        <dbReference type="Proteomes" id="UP000316726"/>
    </source>
</evidence>
<dbReference type="GO" id="GO:0016042">
    <property type="term" value="P:lipid catabolic process"/>
    <property type="evidence" value="ECO:0007669"/>
    <property type="project" value="UniProtKB-KW"/>
</dbReference>
<evidence type="ECO:0000256" key="6">
    <source>
        <dbReference type="SAM" id="SignalP"/>
    </source>
</evidence>
<evidence type="ECO:0000313" key="8">
    <source>
        <dbReference type="EMBL" id="QDZ25013.1"/>
    </source>
</evidence>
<organism evidence="8 9">
    <name type="scientific">Chloropicon primus</name>
    <dbReference type="NCBI Taxonomy" id="1764295"/>
    <lineage>
        <taxon>Eukaryota</taxon>
        <taxon>Viridiplantae</taxon>
        <taxon>Chlorophyta</taxon>
        <taxon>Chloropicophyceae</taxon>
        <taxon>Chloropicales</taxon>
        <taxon>Chloropicaceae</taxon>
        <taxon>Chloropicon</taxon>
    </lineage>
</organism>
<name>A0A5B8MWU2_9CHLO</name>
<dbReference type="Gene3D" id="3.30.870.10">
    <property type="entry name" value="Endonuclease Chain A"/>
    <property type="match status" value="1"/>
</dbReference>
<dbReference type="EMBL" id="CP031048">
    <property type="protein sequence ID" value="QDZ25013.1"/>
    <property type="molecule type" value="Genomic_DNA"/>
</dbReference>
<protein>
    <recommendedName>
        <fullName evidence="5">Mitochondrial cardiolipin hydrolase</fullName>
    </recommendedName>
</protein>
<feature type="domain" description="PLD phosphodiesterase" evidence="7">
    <location>
        <begin position="154"/>
        <end position="180"/>
    </location>
</feature>
<evidence type="ECO:0000256" key="1">
    <source>
        <dbReference type="ARBA" id="ARBA00022801"/>
    </source>
</evidence>
<dbReference type="PROSITE" id="PS50035">
    <property type="entry name" value="PLD"/>
    <property type="match status" value="1"/>
</dbReference>
<dbReference type="InterPro" id="IPR001736">
    <property type="entry name" value="PLipase_D/transphosphatidylase"/>
</dbReference>
<accession>A0A5B8MWU2</accession>
<comment type="similarity">
    <text evidence="4">Belongs to the phospholipase D family. MitoPLD/Zucchini subfamily.</text>
</comment>
<dbReference type="InterPro" id="IPR051406">
    <property type="entry name" value="PLD_domain"/>
</dbReference>
<proteinExistence type="inferred from homology"/>
<evidence type="ECO:0000256" key="5">
    <source>
        <dbReference type="ARBA" id="ARBA00040549"/>
    </source>
</evidence>
<dbReference type="GO" id="GO:0016891">
    <property type="term" value="F:RNA endonuclease activity producing 5'-phosphomonoesters, hydrolytic mechanism"/>
    <property type="evidence" value="ECO:0007669"/>
    <property type="project" value="TreeGrafter"/>
</dbReference>
<evidence type="ECO:0000256" key="2">
    <source>
        <dbReference type="ARBA" id="ARBA00022963"/>
    </source>
</evidence>
<keyword evidence="6" id="KW-0732">Signal</keyword>
<feature type="signal peptide" evidence="6">
    <location>
        <begin position="1"/>
        <end position="29"/>
    </location>
</feature>
<keyword evidence="2" id="KW-0442">Lipid degradation</keyword>
<dbReference type="SMART" id="SM00155">
    <property type="entry name" value="PLDc"/>
    <property type="match status" value="1"/>
</dbReference>
<dbReference type="PANTHER" id="PTHR43856">
    <property type="entry name" value="CARDIOLIPIN HYDROLASE"/>
    <property type="match status" value="1"/>
</dbReference>
<dbReference type="InterPro" id="IPR025202">
    <property type="entry name" value="PLD-like_dom"/>
</dbReference>